<name>A0ABV6I165_9RHOB</name>
<evidence type="ECO:0000313" key="1">
    <source>
        <dbReference type="EMBL" id="MFC0339927.1"/>
    </source>
</evidence>
<dbReference type="RefSeq" id="WP_377697609.1">
    <property type="nucleotide sequence ID" value="NZ_JBHLWE010000013.1"/>
</dbReference>
<reference evidence="1 2" key="1">
    <citation type="submission" date="2024-09" db="EMBL/GenBank/DDBJ databases">
        <authorList>
            <person name="Sun Q."/>
            <person name="Mori K."/>
        </authorList>
    </citation>
    <scope>NUCLEOTIDE SEQUENCE [LARGE SCALE GENOMIC DNA]</scope>
    <source>
        <strain evidence="1 2">KCTC 22789</strain>
    </source>
</reference>
<comment type="caution">
    <text evidence="1">The sequence shown here is derived from an EMBL/GenBank/DDBJ whole genome shotgun (WGS) entry which is preliminary data.</text>
</comment>
<gene>
    <name evidence="1" type="ORF">ACFFII_04010</name>
</gene>
<keyword evidence="2" id="KW-1185">Reference proteome</keyword>
<dbReference type="Proteomes" id="UP001589799">
    <property type="component" value="Unassembled WGS sequence"/>
</dbReference>
<sequence length="182" mass="20399">MLNAWREEAAARAAVDGRRKATVHADVAPCLLFVDPARISGNLRELPHAVRSRFLARPHRREIALSPGQLADLPLLAPWSRKQFEEFGYFVQGILARPAPDNPRGRRQLDAVEVRLRETLALWVWALMPSIECLGRRLRGAEDCDAPGLSLLSELAPWLSRMAGESLARRLGLPPEKWSSLK</sequence>
<proteinExistence type="predicted"/>
<dbReference type="EMBL" id="JBHLWE010000013">
    <property type="protein sequence ID" value="MFC0339927.1"/>
    <property type="molecule type" value="Genomic_DNA"/>
</dbReference>
<accession>A0ABV6I165</accession>
<protein>
    <submittedName>
        <fullName evidence="1">Uncharacterized protein</fullName>
    </submittedName>
</protein>
<evidence type="ECO:0000313" key="2">
    <source>
        <dbReference type="Proteomes" id="UP001589799"/>
    </source>
</evidence>
<organism evidence="1 2">
    <name type="scientific">Paracoccus niistensis</name>
    <dbReference type="NCBI Taxonomy" id="632935"/>
    <lineage>
        <taxon>Bacteria</taxon>
        <taxon>Pseudomonadati</taxon>
        <taxon>Pseudomonadota</taxon>
        <taxon>Alphaproteobacteria</taxon>
        <taxon>Rhodobacterales</taxon>
        <taxon>Paracoccaceae</taxon>
        <taxon>Paracoccus</taxon>
    </lineage>
</organism>